<feature type="compositionally biased region" description="Basic and acidic residues" evidence="1">
    <location>
        <begin position="13"/>
        <end position="28"/>
    </location>
</feature>
<proteinExistence type="predicted"/>
<feature type="compositionally biased region" description="Low complexity" evidence="1">
    <location>
        <begin position="86"/>
        <end position="103"/>
    </location>
</feature>
<dbReference type="EMBL" id="OW152825">
    <property type="protein sequence ID" value="CAH2041209.1"/>
    <property type="molecule type" value="Genomic_DNA"/>
</dbReference>
<dbReference type="Proteomes" id="UP000837857">
    <property type="component" value="Chromosome 13"/>
</dbReference>
<feature type="region of interest" description="Disordered" evidence="1">
    <location>
        <begin position="84"/>
        <end position="103"/>
    </location>
</feature>
<protein>
    <submittedName>
        <fullName evidence="2">Uncharacterized protein</fullName>
    </submittedName>
</protein>
<feature type="non-terminal residue" evidence="2">
    <location>
        <position position="1"/>
    </location>
</feature>
<keyword evidence="3" id="KW-1185">Reference proteome</keyword>
<reference evidence="2" key="1">
    <citation type="submission" date="2022-03" db="EMBL/GenBank/DDBJ databases">
        <authorList>
            <person name="Martin H S."/>
        </authorList>
    </citation>
    <scope>NUCLEOTIDE SEQUENCE</scope>
</reference>
<evidence type="ECO:0000313" key="2">
    <source>
        <dbReference type="EMBL" id="CAH2041209.1"/>
    </source>
</evidence>
<accession>A0ABN8HYG8</accession>
<name>A0ABN8HYG8_9NEOP</name>
<evidence type="ECO:0000256" key="1">
    <source>
        <dbReference type="SAM" id="MobiDB-lite"/>
    </source>
</evidence>
<gene>
    <name evidence="2" type="ORF">IPOD504_LOCUS2989</name>
</gene>
<evidence type="ECO:0000313" key="3">
    <source>
        <dbReference type="Proteomes" id="UP000837857"/>
    </source>
</evidence>
<feature type="region of interest" description="Disordered" evidence="1">
    <location>
        <begin position="1"/>
        <end position="71"/>
    </location>
</feature>
<sequence>MCVIRPPNAAASRTRDPTNEHQVRDTRALRGPVPHARTNQSAGVTRRSRKRVDAAQTRNINRRREDLTNVTSGRSLVRQLCNQPGADPAYSSAKVAAAGAGSR</sequence>
<organism evidence="2 3">
    <name type="scientific">Iphiclides podalirius</name>
    <name type="common">scarce swallowtail</name>
    <dbReference type="NCBI Taxonomy" id="110791"/>
    <lineage>
        <taxon>Eukaryota</taxon>
        <taxon>Metazoa</taxon>
        <taxon>Ecdysozoa</taxon>
        <taxon>Arthropoda</taxon>
        <taxon>Hexapoda</taxon>
        <taxon>Insecta</taxon>
        <taxon>Pterygota</taxon>
        <taxon>Neoptera</taxon>
        <taxon>Endopterygota</taxon>
        <taxon>Lepidoptera</taxon>
        <taxon>Glossata</taxon>
        <taxon>Ditrysia</taxon>
        <taxon>Papilionoidea</taxon>
        <taxon>Papilionidae</taxon>
        <taxon>Papilioninae</taxon>
        <taxon>Iphiclides</taxon>
    </lineage>
</organism>